<sequence length="162" mass="18833">MRLIHVKLEKIRNSLFIKIPDLVADALHLKDGEDIEISIHSDPVFAQGELWGDGDEKVEDINDIYLNISDDLHTLNMYNRIYVPEKYRFFFPSAGTDFYLVTNVGQIQTHITESGYFTKGVRSWVEINGPLEPSDLIHIKLLDENKRVYEMKINSRHRTLSE</sequence>
<accession>A0A382MNR9</accession>
<protein>
    <submittedName>
        <fullName evidence="1">Uncharacterized protein</fullName>
    </submittedName>
</protein>
<gene>
    <name evidence="1" type="ORF">METZ01_LOCUS303303</name>
</gene>
<evidence type="ECO:0000313" key="1">
    <source>
        <dbReference type="EMBL" id="SVC50449.1"/>
    </source>
</evidence>
<dbReference type="EMBL" id="UINC01094853">
    <property type="protein sequence ID" value="SVC50449.1"/>
    <property type="molecule type" value="Genomic_DNA"/>
</dbReference>
<proteinExistence type="predicted"/>
<reference evidence="1" key="1">
    <citation type="submission" date="2018-05" db="EMBL/GenBank/DDBJ databases">
        <authorList>
            <person name="Lanie J.A."/>
            <person name="Ng W.-L."/>
            <person name="Kazmierczak K.M."/>
            <person name="Andrzejewski T.M."/>
            <person name="Davidsen T.M."/>
            <person name="Wayne K.J."/>
            <person name="Tettelin H."/>
            <person name="Glass J.I."/>
            <person name="Rusch D."/>
            <person name="Podicherti R."/>
            <person name="Tsui H.-C.T."/>
            <person name="Winkler M.E."/>
        </authorList>
    </citation>
    <scope>NUCLEOTIDE SEQUENCE</scope>
</reference>
<name>A0A382MNR9_9ZZZZ</name>
<organism evidence="1">
    <name type="scientific">marine metagenome</name>
    <dbReference type="NCBI Taxonomy" id="408172"/>
    <lineage>
        <taxon>unclassified sequences</taxon>
        <taxon>metagenomes</taxon>
        <taxon>ecological metagenomes</taxon>
    </lineage>
</organism>
<dbReference type="AlphaFoldDB" id="A0A382MNR9"/>